<dbReference type="OrthoDB" id="1751976at2759"/>
<evidence type="ECO:0000313" key="1">
    <source>
        <dbReference type="EMBL" id="KAA0062632.1"/>
    </source>
</evidence>
<comment type="caution">
    <text evidence="1">The sequence shown here is derived from an EMBL/GenBank/DDBJ whole genome shotgun (WGS) entry which is preliminary data.</text>
</comment>
<protein>
    <submittedName>
        <fullName evidence="1">Uncharacterized protein</fullName>
    </submittedName>
</protein>
<dbReference type="AlphaFoldDB" id="A0A5A7V332"/>
<reference evidence="1 2" key="1">
    <citation type="submission" date="2019-08" db="EMBL/GenBank/DDBJ databases">
        <title>Draft genome sequences of two oriental melons (Cucumis melo L. var makuwa).</title>
        <authorList>
            <person name="Kwon S.-Y."/>
        </authorList>
    </citation>
    <scope>NUCLEOTIDE SEQUENCE [LARGE SCALE GENOMIC DNA]</scope>
    <source>
        <strain evidence="2">cv. SW 3</strain>
        <tissue evidence="1">Leaf</tissue>
    </source>
</reference>
<sequence>MANVRKEEFENKLHLGQTTSIICTPKGGQVWAIGVERLHFEAFIRSHVPGDMEEFDNVICEVDLVEPLVQDNWFTWTSKVLRSGMLRGLDCILVNGDWLVAWPRSRKEVEHYPTSDASSRQASLATEAPIGHAEVRMVLFSMDSEKASGPNGFSISFFKGVWNVVGKDFS</sequence>
<dbReference type="Proteomes" id="UP000321393">
    <property type="component" value="Unassembled WGS sequence"/>
</dbReference>
<proteinExistence type="predicted"/>
<accession>A0A5A7V332</accession>
<name>A0A5A7V332_CUCMM</name>
<gene>
    <name evidence="1" type="ORF">E6C27_scaffold79G001430</name>
</gene>
<organism evidence="1 2">
    <name type="scientific">Cucumis melo var. makuwa</name>
    <name type="common">Oriental melon</name>
    <dbReference type="NCBI Taxonomy" id="1194695"/>
    <lineage>
        <taxon>Eukaryota</taxon>
        <taxon>Viridiplantae</taxon>
        <taxon>Streptophyta</taxon>
        <taxon>Embryophyta</taxon>
        <taxon>Tracheophyta</taxon>
        <taxon>Spermatophyta</taxon>
        <taxon>Magnoliopsida</taxon>
        <taxon>eudicotyledons</taxon>
        <taxon>Gunneridae</taxon>
        <taxon>Pentapetalae</taxon>
        <taxon>rosids</taxon>
        <taxon>fabids</taxon>
        <taxon>Cucurbitales</taxon>
        <taxon>Cucurbitaceae</taxon>
        <taxon>Benincaseae</taxon>
        <taxon>Cucumis</taxon>
    </lineage>
</organism>
<dbReference type="EMBL" id="SSTE01004244">
    <property type="protein sequence ID" value="KAA0062632.1"/>
    <property type="molecule type" value="Genomic_DNA"/>
</dbReference>
<evidence type="ECO:0000313" key="2">
    <source>
        <dbReference type="Proteomes" id="UP000321393"/>
    </source>
</evidence>